<gene>
    <name evidence="4" type="ORF">FJT64_023149</name>
    <name evidence="3" type="ORF">FJT64_024465</name>
</gene>
<feature type="region of interest" description="Disordered" evidence="1">
    <location>
        <begin position="98"/>
        <end position="236"/>
    </location>
</feature>
<dbReference type="EMBL" id="VIIS01000929">
    <property type="protein sequence ID" value="KAF0303579.1"/>
    <property type="molecule type" value="Genomic_DNA"/>
</dbReference>
<dbReference type="Proteomes" id="UP000440578">
    <property type="component" value="Unassembled WGS sequence"/>
</dbReference>
<keyword evidence="2" id="KW-0812">Transmembrane</keyword>
<name>A0A6A4WN29_AMPAM</name>
<keyword evidence="2" id="KW-1133">Transmembrane helix</keyword>
<protein>
    <submittedName>
        <fullName evidence="4">Uncharacterized protein</fullName>
    </submittedName>
</protein>
<reference evidence="4 5" key="1">
    <citation type="submission" date="2019-07" db="EMBL/GenBank/DDBJ databases">
        <title>Draft genome assembly of a fouling barnacle, Amphibalanus amphitrite (Darwin, 1854): The first reference genome for Thecostraca.</title>
        <authorList>
            <person name="Kim W."/>
        </authorList>
    </citation>
    <scope>NUCLEOTIDE SEQUENCE [LARGE SCALE GENOMIC DNA]</scope>
    <source>
        <strain evidence="4">SNU_AA5</strain>
        <tissue evidence="4">Soma without cirri and trophi</tissue>
    </source>
</reference>
<accession>A0A6A4WN29</accession>
<evidence type="ECO:0000313" key="4">
    <source>
        <dbReference type="EMBL" id="KAF0305204.1"/>
    </source>
</evidence>
<dbReference type="AlphaFoldDB" id="A0A6A4WN29"/>
<feature type="transmembrane region" description="Helical" evidence="2">
    <location>
        <begin position="57"/>
        <end position="78"/>
    </location>
</feature>
<evidence type="ECO:0000256" key="1">
    <source>
        <dbReference type="SAM" id="MobiDB-lite"/>
    </source>
</evidence>
<evidence type="ECO:0000313" key="5">
    <source>
        <dbReference type="Proteomes" id="UP000440578"/>
    </source>
</evidence>
<keyword evidence="5" id="KW-1185">Reference proteome</keyword>
<organism evidence="4 5">
    <name type="scientific">Amphibalanus amphitrite</name>
    <name type="common">Striped barnacle</name>
    <name type="synonym">Balanus amphitrite</name>
    <dbReference type="NCBI Taxonomy" id="1232801"/>
    <lineage>
        <taxon>Eukaryota</taxon>
        <taxon>Metazoa</taxon>
        <taxon>Ecdysozoa</taxon>
        <taxon>Arthropoda</taxon>
        <taxon>Crustacea</taxon>
        <taxon>Multicrustacea</taxon>
        <taxon>Cirripedia</taxon>
        <taxon>Thoracica</taxon>
        <taxon>Thoracicalcarea</taxon>
        <taxon>Balanomorpha</taxon>
        <taxon>Balanoidea</taxon>
        <taxon>Balanidae</taxon>
        <taxon>Amphibalaninae</taxon>
        <taxon>Amphibalanus</taxon>
    </lineage>
</organism>
<dbReference type="EMBL" id="VIIS01000774">
    <property type="protein sequence ID" value="KAF0305204.1"/>
    <property type="molecule type" value="Genomic_DNA"/>
</dbReference>
<feature type="compositionally biased region" description="Polar residues" evidence="1">
    <location>
        <begin position="117"/>
        <end position="126"/>
    </location>
</feature>
<keyword evidence="2" id="KW-0472">Membrane</keyword>
<sequence length="236" mass="25489">MEDLGQTQALVRKRRDFFDAAEACSGKYGDDKTECLCEHGEDFWCDHWESSADFSELAMVVSAVIVFLLFLSCLICICRRRRRGFVFRSPSGRTVTTTTAVVQPPLQSHGPAASHVPGTSFSSPSQMWLPPGEGGFPQPPAGYSQPSTGYQQPQGGYPQQQGSYPPQGGYPQQQGAYPQQQGGYPPQGGHSPQVGFAHAPPPSGGADLPPPYDAVTGRQPPFNPNFQEGGDTKRPM</sequence>
<evidence type="ECO:0000313" key="3">
    <source>
        <dbReference type="EMBL" id="KAF0303579.1"/>
    </source>
</evidence>
<feature type="compositionally biased region" description="Pro residues" evidence="1">
    <location>
        <begin position="199"/>
        <end position="212"/>
    </location>
</feature>
<evidence type="ECO:0000256" key="2">
    <source>
        <dbReference type="SAM" id="Phobius"/>
    </source>
</evidence>
<feature type="compositionally biased region" description="Low complexity" evidence="1">
    <location>
        <begin position="143"/>
        <end position="193"/>
    </location>
</feature>
<proteinExistence type="predicted"/>
<comment type="caution">
    <text evidence="4">The sequence shown here is derived from an EMBL/GenBank/DDBJ whole genome shotgun (WGS) entry which is preliminary data.</text>
</comment>